<keyword evidence="2" id="KW-1185">Reference proteome</keyword>
<dbReference type="AlphaFoldDB" id="A0A8J2Y500"/>
<accession>A0A8J2Y500</accession>
<dbReference type="Proteomes" id="UP000613582">
    <property type="component" value="Unassembled WGS sequence"/>
</dbReference>
<sequence>MALDIQNRIIPAVFSSLGILGLTATVACAQEGRLLSANFGADNGFGQGADFFVCQGAIGLDGIPVVFSEEIAALPAPSDIRVLGEDGDDRPVTCLTFDPADDPGEQRTLLLVGDFGSPEDQPASVEVLGDVRSKDWRTSFQGAKVAIFALESGPKMVLAQLLPPREWDLGNPGTRVQWGGGNACPIEGTRQVIRTVWGGGIRTPDGNELTQAEWSNYVVTLESPDGTVTEVTPFALGDLNDRDNNHELCLDRKGRPLAVTFAAGIVIDPNGDLNQKTTVMVSK</sequence>
<comment type="caution">
    <text evidence="1">The sequence shown here is derived from an EMBL/GenBank/DDBJ whole genome shotgun (WGS) entry which is preliminary data.</text>
</comment>
<evidence type="ECO:0000313" key="1">
    <source>
        <dbReference type="EMBL" id="GGD05793.1"/>
    </source>
</evidence>
<dbReference type="EMBL" id="BMGH01000001">
    <property type="protein sequence ID" value="GGD05793.1"/>
    <property type="molecule type" value="Genomic_DNA"/>
</dbReference>
<reference evidence="1" key="1">
    <citation type="journal article" date="2014" name="Int. J. Syst. Evol. Microbiol.">
        <title>Complete genome sequence of Corynebacterium casei LMG S-19264T (=DSM 44701T), isolated from a smear-ripened cheese.</title>
        <authorList>
            <consortium name="US DOE Joint Genome Institute (JGI-PGF)"/>
            <person name="Walter F."/>
            <person name="Albersmeier A."/>
            <person name="Kalinowski J."/>
            <person name="Ruckert C."/>
        </authorList>
    </citation>
    <scope>NUCLEOTIDE SEQUENCE</scope>
    <source>
        <strain evidence="1">CGMCC 1.12921</strain>
    </source>
</reference>
<proteinExistence type="predicted"/>
<dbReference type="RefSeq" id="WP_188160726.1">
    <property type="nucleotide sequence ID" value="NZ_BMGH01000001.1"/>
</dbReference>
<protein>
    <submittedName>
        <fullName evidence="1">Uncharacterized protein</fullName>
    </submittedName>
</protein>
<evidence type="ECO:0000313" key="2">
    <source>
        <dbReference type="Proteomes" id="UP000613582"/>
    </source>
</evidence>
<organism evidence="1 2">
    <name type="scientific">Aquisalinus flavus</name>
    <dbReference type="NCBI Taxonomy" id="1526572"/>
    <lineage>
        <taxon>Bacteria</taxon>
        <taxon>Pseudomonadati</taxon>
        <taxon>Pseudomonadota</taxon>
        <taxon>Alphaproteobacteria</taxon>
        <taxon>Parvularculales</taxon>
        <taxon>Parvularculaceae</taxon>
        <taxon>Aquisalinus</taxon>
    </lineage>
</organism>
<reference evidence="1" key="2">
    <citation type="submission" date="2020-09" db="EMBL/GenBank/DDBJ databases">
        <authorList>
            <person name="Sun Q."/>
            <person name="Zhou Y."/>
        </authorList>
    </citation>
    <scope>NUCLEOTIDE SEQUENCE</scope>
    <source>
        <strain evidence="1">CGMCC 1.12921</strain>
    </source>
</reference>
<gene>
    <name evidence="1" type="ORF">GCM10011342_13400</name>
</gene>
<name>A0A8J2Y500_9PROT</name>